<dbReference type="EMBL" id="BDRX01000193">
    <property type="protein sequence ID" value="GBG00108.1"/>
    <property type="molecule type" value="Genomic_DNA"/>
</dbReference>
<accession>A0A2V0PRB8</accession>
<feature type="chain" id="PRO_5015954892" evidence="1">
    <location>
        <begin position="23"/>
        <end position="214"/>
    </location>
</feature>
<keyword evidence="1" id="KW-0732">Signal</keyword>
<proteinExistence type="predicted"/>
<reference evidence="2 3" key="1">
    <citation type="journal article" date="2018" name="Sci. Rep.">
        <title>Raphidocelis subcapitata (=Pseudokirchneriella subcapitata) provides an insight into genome evolution and environmental adaptations in the Sphaeropleales.</title>
        <authorList>
            <person name="Suzuki S."/>
            <person name="Yamaguchi H."/>
            <person name="Nakajima N."/>
            <person name="Kawachi M."/>
        </authorList>
    </citation>
    <scope>NUCLEOTIDE SEQUENCE [LARGE SCALE GENOMIC DNA]</scope>
    <source>
        <strain evidence="2 3">NIES-35</strain>
    </source>
</reference>
<gene>
    <name evidence="2" type="ORF">Rsub_12849</name>
</gene>
<keyword evidence="3" id="KW-1185">Reference proteome</keyword>
<name>A0A2V0PRB8_9CHLO</name>
<dbReference type="AlphaFoldDB" id="A0A2V0PRB8"/>
<comment type="caution">
    <text evidence="2">The sequence shown here is derived from an EMBL/GenBank/DDBJ whole genome shotgun (WGS) entry which is preliminary data.</text>
</comment>
<protein>
    <submittedName>
        <fullName evidence="2">Uncharacterized protein</fullName>
    </submittedName>
</protein>
<sequence>MRIPFAALLLLAAAVATRGAAAQRGPGPAAAGPAASPGGGMGMAMGMGMGMGMGPGGGMMMGSGRGAMGKPEWMAVWQGLLSNHAQISRDWRPTAKGIESQTKSNDERLARLIQLHVAQMAGALDACAAQGGCQQPPLRGWDPLFVEVFRRANEIKLKVTNTTNATGDATGVAVQEEGATDAARALARAHAAVVSDFARRGHAAMMEAHEVPKA</sequence>
<organism evidence="2 3">
    <name type="scientific">Raphidocelis subcapitata</name>
    <dbReference type="NCBI Taxonomy" id="307507"/>
    <lineage>
        <taxon>Eukaryota</taxon>
        <taxon>Viridiplantae</taxon>
        <taxon>Chlorophyta</taxon>
        <taxon>core chlorophytes</taxon>
        <taxon>Chlorophyceae</taxon>
        <taxon>CS clade</taxon>
        <taxon>Sphaeropleales</taxon>
        <taxon>Selenastraceae</taxon>
        <taxon>Raphidocelis</taxon>
    </lineage>
</organism>
<feature type="signal peptide" evidence="1">
    <location>
        <begin position="1"/>
        <end position="22"/>
    </location>
</feature>
<dbReference type="InParanoid" id="A0A2V0PRB8"/>
<evidence type="ECO:0000313" key="2">
    <source>
        <dbReference type="EMBL" id="GBG00108.1"/>
    </source>
</evidence>
<evidence type="ECO:0000313" key="3">
    <source>
        <dbReference type="Proteomes" id="UP000247498"/>
    </source>
</evidence>
<dbReference type="Proteomes" id="UP000247498">
    <property type="component" value="Unassembled WGS sequence"/>
</dbReference>
<evidence type="ECO:0000256" key="1">
    <source>
        <dbReference type="SAM" id="SignalP"/>
    </source>
</evidence>